<evidence type="ECO:0000256" key="3">
    <source>
        <dbReference type="ARBA" id="ARBA00023239"/>
    </source>
</evidence>
<comment type="cofactor">
    <cofactor evidence="1">
        <name>pyridoxal 5'-phosphate</name>
        <dbReference type="ChEBI" id="CHEBI:597326"/>
    </cofactor>
</comment>
<feature type="region of interest" description="Disordered" evidence="4">
    <location>
        <begin position="71"/>
        <end position="96"/>
    </location>
</feature>
<dbReference type="PANTHER" id="PTHR42735">
    <property type="match status" value="1"/>
</dbReference>
<dbReference type="InterPro" id="IPR050477">
    <property type="entry name" value="GrpII_AminoAcid_Decarb"/>
</dbReference>
<dbReference type="EMBL" id="KN122382">
    <property type="protein sequence ID" value="KFO30704.1"/>
    <property type="molecule type" value="Genomic_DNA"/>
</dbReference>
<reference evidence="5 6" key="1">
    <citation type="submission" date="2013-11" db="EMBL/GenBank/DDBJ databases">
        <title>The Damaraland mole rat (Fukomys damarensis) genome and evolution of African mole rats.</title>
        <authorList>
            <person name="Gladyshev V.N."/>
            <person name="Fang X."/>
        </authorList>
    </citation>
    <scope>NUCLEOTIDE SEQUENCE [LARGE SCALE GENOMIC DNA]</scope>
    <source>
        <tissue evidence="5">Liver</tissue>
    </source>
</reference>
<keyword evidence="2" id="KW-0663">Pyridoxal phosphate</keyword>
<dbReference type="AlphaFoldDB" id="A0A091DF24"/>
<evidence type="ECO:0000313" key="5">
    <source>
        <dbReference type="EMBL" id="KFO30704.1"/>
    </source>
</evidence>
<accession>A0A091DF24</accession>
<evidence type="ECO:0000256" key="1">
    <source>
        <dbReference type="ARBA" id="ARBA00001933"/>
    </source>
</evidence>
<evidence type="ECO:0000313" key="6">
    <source>
        <dbReference type="Proteomes" id="UP000028990"/>
    </source>
</evidence>
<evidence type="ECO:0000256" key="4">
    <source>
        <dbReference type="SAM" id="MobiDB-lite"/>
    </source>
</evidence>
<evidence type="ECO:0000256" key="2">
    <source>
        <dbReference type="ARBA" id="ARBA00022898"/>
    </source>
</evidence>
<protein>
    <submittedName>
        <fullName evidence="5">Pyridoxal-dependent decarboxylase domain-containing protein 1</fullName>
    </submittedName>
</protein>
<proteinExistence type="predicted"/>
<sequence length="96" mass="10451">MEVSLKKIADLTLADMGKNLKEAMKMLEGGQRRIEEEKENKLLSEDIPGPLQGSGQDMVSILQLVQNLMPGDDEEEPQSTLIQNTGEQGHMGSVGA</sequence>
<dbReference type="PANTHER" id="PTHR42735:SF1">
    <property type="entry name" value="PYRIDOXAL-DEPENDENT DECARBOXYLASE DOMAIN-CONTAINING PROTEIN 1-RELATED"/>
    <property type="match status" value="1"/>
</dbReference>
<feature type="compositionally biased region" description="Polar residues" evidence="4">
    <location>
        <begin position="78"/>
        <end position="87"/>
    </location>
</feature>
<keyword evidence="3" id="KW-0456">Lyase</keyword>
<dbReference type="Proteomes" id="UP000028990">
    <property type="component" value="Unassembled WGS sequence"/>
</dbReference>
<organism evidence="5 6">
    <name type="scientific">Fukomys damarensis</name>
    <name type="common">Damaraland mole rat</name>
    <name type="synonym">Cryptomys damarensis</name>
    <dbReference type="NCBI Taxonomy" id="885580"/>
    <lineage>
        <taxon>Eukaryota</taxon>
        <taxon>Metazoa</taxon>
        <taxon>Chordata</taxon>
        <taxon>Craniata</taxon>
        <taxon>Vertebrata</taxon>
        <taxon>Euteleostomi</taxon>
        <taxon>Mammalia</taxon>
        <taxon>Eutheria</taxon>
        <taxon>Euarchontoglires</taxon>
        <taxon>Glires</taxon>
        <taxon>Rodentia</taxon>
        <taxon>Hystricomorpha</taxon>
        <taxon>Bathyergidae</taxon>
        <taxon>Fukomys</taxon>
    </lineage>
</organism>
<gene>
    <name evidence="5" type="ORF">H920_07807</name>
</gene>
<keyword evidence="6" id="KW-1185">Reference proteome</keyword>
<name>A0A091DF24_FUKDA</name>